<accession>A0A915KCM2</accession>
<dbReference type="Proteomes" id="UP000887565">
    <property type="component" value="Unplaced"/>
</dbReference>
<dbReference type="WBParaSite" id="nRc.2.0.1.t36528-RA">
    <property type="protein sequence ID" value="nRc.2.0.1.t36528-RA"/>
    <property type="gene ID" value="nRc.2.0.1.g36528"/>
</dbReference>
<evidence type="ECO:0000313" key="1">
    <source>
        <dbReference type="Proteomes" id="UP000887565"/>
    </source>
</evidence>
<protein>
    <submittedName>
        <fullName evidence="2">Uncharacterized protein</fullName>
    </submittedName>
</protein>
<sequence>MLIGHRIHNAHQYLKHNDFLKDKCCIIQINNTDDLRSARALVVARAYIHKKIGMLCKNGKLYKSLTRHIYCKQSSLKRQG</sequence>
<keyword evidence="1" id="KW-1185">Reference proteome</keyword>
<proteinExistence type="predicted"/>
<reference evidence="2" key="1">
    <citation type="submission" date="2022-11" db="UniProtKB">
        <authorList>
            <consortium name="WormBaseParasite"/>
        </authorList>
    </citation>
    <scope>IDENTIFICATION</scope>
</reference>
<organism evidence="1 2">
    <name type="scientific">Romanomermis culicivorax</name>
    <name type="common">Nematode worm</name>
    <dbReference type="NCBI Taxonomy" id="13658"/>
    <lineage>
        <taxon>Eukaryota</taxon>
        <taxon>Metazoa</taxon>
        <taxon>Ecdysozoa</taxon>
        <taxon>Nematoda</taxon>
        <taxon>Enoplea</taxon>
        <taxon>Dorylaimia</taxon>
        <taxon>Mermithida</taxon>
        <taxon>Mermithoidea</taxon>
        <taxon>Mermithidae</taxon>
        <taxon>Romanomermis</taxon>
    </lineage>
</organism>
<name>A0A915KCM2_ROMCU</name>
<evidence type="ECO:0000313" key="2">
    <source>
        <dbReference type="WBParaSite" id="nRc.2.0.1.t36528-RA"/>
    </source>
</evidence>
<dbReference type="AlphaFoldDB" id="A0A915KCM2"/>